<keyword evidence="12" id="KW-1185">Reference proteome</keyword>
<evidence type="ECO:0000256" key="5">
    <source>
        <dbReference type="ARBA" id="ARBA00022692"/>
    </source>
</evidence>
<dbReference type="EMBL" id="BAABJM010000002">
    <property type="protein sequence ID" value="GAA5051377.1"/>
    <property type="molecule type" value="Genomic_DNA"/>
</dbReference>
<dbReference type="PANTHER" id="PTHR43528">
    <property type="entry name" value="ALPHA-KETOGLUTARATE PERMEASE"/>
    <property type="match status" value="1"/>
</dbReference>
<dbReference type="InterPro" id="IPR036259">
    <property type="entry name" value="MFS_trans_sf"/>
</dbReference>
<feature type="transmembrane region" description="Helical" evidence="9">
    <location>
        <begin position="355"/>
        <end position="380"/>
    </location>
</feature>
<feature type="transmembrane region" description="Helical" evidence="9">
    <location>
        <begin position="24"/>
        <end position="47"/>
    </location>
</feature>
<comment type="similarity">
    <text evidence="2">Belongs to the major facilitator superfamily. Metabolite:H+ Symporter (MHS) family (TC 2.A.1.6) family.</text>
</comment>
<evidence type="ECO:0000313" key="12">
    <source>
        <dbReference type="Proteomes" id="UP001500603"/>
    </source>
</evidence>
<feature type="transmembrane region" description="Helical" evidence="9">
    <location>
        <begin position="328"/>
        <end position="349"/>
    </location>
</feature>
<feature type="transmembrane region" description="Helical" evidence="9">
    <location>
        <begin position="392"/>
        <end position="414"/>
    </location>
</feature>
<feature type="transmembrane region" description="Helical" evidence="9">
    <location>
        <begin position="99"/>
        <end position="123"/>
    </location>
</feature>
<dbReference type="Pfam" id="PF07690">
    <property type="entry name" value="MFS_1"/>
    <property type="match status" value="1"/>
</dbReference>
<name>A0ABP9K835_9NOCA</name>
<evidence type="ECO:0000313" key="11">
    <source>
        <dbReference type="EMBL" id="GAA5051377.1"/>
    </source>
</evidence>
<feature type="transmembrane region" description="Helical" evidence="9">
    <location>
        <begin position="171"/>
        <end position="195"/>
    </location>
</feature>
<feature type="transmembrane region" description="Helical" evidence="9">
    <location>
        <begin position="258"/>
        <end position="278"/>
    </location>
</feature>
<keyword evidence="8 9" id="KW-0472">Membrane</keyword>
<evidence type="ECO:0000256" key="7">
    <source>
        <dbReference type="ARBA" id="ARBA00022989"/>
    </source>
</evidence>
<dbReference type="InterPro" id="IPR005829">
    <property type="entry name" value="Sugar_transporter_CS"/>
</dbReference>
<gene>
    <name evidence="11" type="ORF">GCM10023318_22690</name>
</gene>
<sequence length="457" mass="48250">MIGGDIVRDPDSARERLGRADAKVIAAAVLGWTIDMFDLLVILHVAGHVSRAFFPSDNEMLGFTATYAAFAVSLLVRPLGALLLGSLSDRSGRRVSMMIGVLGAGAATAAMGALPGVVTIGLAAPVLFIVLRIVQGIFVGGIAASTHTIATETVPERFRGMTAGLIKGGGASLAVVVINVLVLGLTAAFGSAAFAEWGWRILFAVALLGAFVNYFVLRGIEESPLWLRRQAQIAHERDIESVTVRVERPGRELFSARWRTLVLTSAAIVFAASAPYYLTTGILPTVYKNAFHLSQSETSSFLIINVVGSAIVAVVCGHLSQHIGRKRLFLGAGVACLVLIPGLYAFMWYVTPDNLAVVLICSATMVMASGAISAPLIIFLNERFPTELRSTATAFAWNIGYGLSGMMPTLVTALSAGAGSMVPVLIVLSLLIAVGFLVLIVRADETRGALSRNTVHT</sequence>
<dbReference type="PROSITE" id="PS50850">
    <property type="entry name" value="MFS"/>
    <property type="match status" value="1"/>
</dbReference>
<keyword evidence="3" id="KW-0813">Transport</keyword>
<feature type="transmembrane region" description="Helical" evidence="9">
    <location>
        <begin position="298"/>
        <end position="316"/>
    </location>
</feature>
<evidence type="ECO:0000256" key="3">
    <source>
        <dbReference type="ARBA" id="ARBA00022448"/>
    </source>
</evidence>
<keyword evidence="4" id="KW-1003">Cell membrane</keyword>
<proteinExistence type="inferred from homology"/>
<organism evidence="11 12">
    <name type="scientific">Nocardia callitridis</name>
    <dbReference type="NCBI Taxonomy" id="648753"/>
    <lineage>
        <taxon>Bacteria</taxon>
        <taxon>Bacillati</taxon>
        <taxon>Actinomycetota</taxon>
        <taxon>Actinomycetes</taxon>
        <taxon>Mycobacteriales</taxon>
        <taxon>Nocardiaceae</taxon>
        <taxon>Nocardia</taxon>
    </lineage>
</organism>
<evidence type="ECO:0000259" key="10">
    <source>
        <dbReference type="PROSITE" id="PS50850"/>
    </source>
</evidence>
<comment type="subcellular location">
    <subcellularLocation>
        <location evidence="1">Cell membrane</location>
        <topology evidence="1">Multi-pass membrane protein</topology>
    </subcellularLocation>
</comment>
<feature type="transmembrane region" description="Helical" evidence="9">
    <location>
        <begin position="67"/>
        <end position="87"/>
    </location>
</feature>
<accession>A0ABP9K835</accession>
<feature type="domain" description="Major facilitator superfamily (MFS) profile" evidence="10">
    <location>
        <begin position="24"/>
        <end position="447"/>
    </location>
</feature>
<protein>
    <submittedName>
        <fullName evidence="11">MFS transporter</fullName>
    </submittedName>
</protein>
<comment type="caution">
    <text evidence="11">The sequence shown here is derived from an EMBL/GenBank/DDBJ whole genome shotgun (WGS) entry which is preliminary data.</text>
</comment>
<dbReference type="RefSeq" id="WP_345495216.1">
    <property type="nucleotide sequence ID" value="NZ_BAABJM010000002.1"/>
</dbReference>
<evidence type="ECO:0000256" key="6">
    <source>
        <dbReference type="ARBA" id="ARBA00022847"/>
    </source>
</evidence>
<dbReference type="InterPro" id="IPR011701">
    <property type="entry name" value="MFS"/>
</dbReference>
<evidence type="ECO:0000256" key="1">
    <source>
        <dbReference type="ARBA" id="ARBA00004651"/>
    </source>
</evidence>
<dbReference type="InterPro" id="IPR051084">
    <property type="entry name" value="H+-coupled_symporters"/>
</dbReference>
<feature type="transmembrane region" description="Helical" evidence="9">
    <location>
        <begin position="129"/>
        <end position="150"/>
    </location>
</feature>
<reference evidence="12" key="1">
    <citation type="journal article" date="2019" name="Int. J. Syst. Evol. Microbiol.">
        <title>The Global Catalogue of Microorganisms (GCM) 10K type strain sequencing project: providing services to taxonomists for standard genome sequencing and annotation.</title>
        <authorList>
            <consortium name="The Broad Institute Genomics Platform"/>
            <consortium name="The Broad Institute Genome Sequencing Center for Infectious Disease"/>
            <person name="Wu L."/>
            <person name="Ma J."/>
        </authorList>
    </citation>
    <scope>NUCLEOTIDE SEQUENCE [LARGE SCALE GENOMIC DNA]</scope>
    <source>
        <strain evidence="12">JCM 18298</strain>
    </source>
</reference>
<dbReference type="SUPFAM" id="SSF103473">
    <property type="entry name" value="MFS general substrate transporter"/>
    <property type="match status" value="1"/>
</dbReference>
<feature type="transmembrane region" description="Helical" evidence="9">
    <location>
        <begin position="420"/>
        <end position="441"/>
    </location>
</feature>
<evidence type="ECO:0000256" key="9">
    <source>
        <dbReference type="SAM" id="Phobius"/>
    </source>
</evidence>
<keyword evidence="5 9" id="KW-0812">Transmembrane</keyword>
<feature type="transmembrane region" description="Helical" evidence="9">
    <location>
        <begin position="201"/>
        <end position="220"/>
    </location>
</feature>
<evidence type="ECO:0000256" key="8">
    <source>
        <dbReference type="ARBA" id="ARBA00023136"/>
    </source>
</evidence>
<keyword evidence="6" id="KW-0769">Symport</keyword>
<dbReference type="PROSITE" id="PS00217">
    <property type="entry name" value="SUGAR_TRANSPORT_2"/>
    <property type="match status" value="1"/>
</dbReference>
<dbReference type="Proteomes" id="UP001500603">
    <property type="component" value="Unassembled WGS sequence"/>
</dbReference>
<dbReference type="Gene3D" id="1.20.1250.20">
    <property type="entry name" value="MFS general substrate transporter like domains"/>
    <property type="match status" value="2"/>
</dbReference>
<evidence type="ECO:0000256" key="2">
    <source>
        <dbReference type="ARBA" id="ARBA00008240"/>
    </source>
</evidence>
<dbReference type="PANTHER" id="PTHR43528:SF1">
    <property type="entry name" value="ALPHA-KETOGLUTARATE PERMEASE"/>
    <property type="match status" value="1"/>
</dbReference>
<evidence type="ECO:0000256" key="4">
    <source>
        <dbReference type="ARBA" id="ARBA00022475"/>
    </source>
</evidence>
<dbReference type="InterPro" id="IPR020846">
    <property type="entry name" value="MFS_dom"/>
</dbReference>
<keyword evidence="7 9" id="KW-1133">Transmembrane helix</keyword>